<protein>
    <recommendedName>
        <fullName evidence="3">Transposase</fullName>
    </recommendedName>
</protein>
<dbReference type="AlphaFoldDB" id="A0A1G6ULM7"/>
<accession>A0A1G6ULM7</accession>
<evidence type="ECO:0000313" key="1">
    <source>
        <dbReference type="EMBL" id="SDD42258.1"/>
    </source>
</evidence>
<sequence length="49" mass="5841">MFLGLVPKPIRKQRYRWLATRAFGIDQKIRIRGRQHSIERAYQCAALQV</sequence>
<evidence type="ECO:0008006" key="3">
    <source>
        <dbReference type="Google" id="ProtNLM"/>
    </source>
</evidence>
<organism evidence="1 2">
    <name type="scientific">Ruegeria marina</name>
    <dbReference type="NCBI Taxonomy" id="639004"/>
    <lineage>
        <taxon>Bacteria</taxon>
        <taxon>Pseudomonadati</taxon>
        <taxon>Pseudomonadota</taxon>
        <taxon>Alphaproteobacteria</taxon>
        <taxon>Rhodobacterales</taxon>
        <taxon>Roseobacteraceae</taxon>
        <taxon>Ruegeria</taxon>
    </lineage>
</organism>
<evidence type="ECO:0000313" key="2">
    <source>
        <dbReference type="Proteomes" id="UP000199628"/>
    </source>
</evidence>
<dbReference type="Proteomes" id="UP000199628">
    <property type="component" value="Unassembled WGS sequence"/>
</dbReference>
<reference evidence="2" key="1">
    <citation type="submission" date="2016-10" db="EMBL/GenBank/DDBJ databases">
        <authorList>
            <person name="Varghese N."/>
            <person name="Submissions S."/>
        </authorList>
    </citation>
    <scope>NUCLEOTIDE SEQUENCE [LARGE SCALE GENOMIC DNA]</scope>
    <source>
        <strain evidence="2">CGMCC 1.9108</strain>
    </source>
</reference>
<gene>
    <name evidence="1" type="ORF">SAMN04488239_107107</name>
</gene>
<dbReference type="EMBL" id="FMZV01000007">
    <property type="protein sequence ID" value="SDD42258.1"/>
    <property type="molecule type" value="Genomic_DNA"/>
</dbReference>
<proteinExistence type="predicted"/>
<name>A0A1G6ULM7_9RHOB</name>
<keyword evidence="2" id="KW-1185">Reference proteome</keyword>
<dbReference type="STRING" id="639004.SAMN04488239_107107"/>